<keyword evidence="3" id="KW-1185">Reference proteome</keyword>
<dbReference type="RefSeq" id="WP_127186533.1">
    <property type="nucleotide sequence ID" value="NZ_RZNJ01000001.1"/>
</dbReference>
<feature type="region of interest" description="Disordered" evidence="1">
    <location>
        <begin position="152"/>
        <end position="188"/>
    </location>
</feature>
<organism evidence="2 3">
    <name type="scientific">Arsenicitalea aurantiaca</name>
    <dbReference type="NCBI Taxonomy" id="1783274"/>
    <lineage>
        <taxon>Bacteria</taxon>
        <taxon>Pseudomonadati</taxon>
        <taxon>Pseudomonadota</taxon>
        <taxon>Alphaproteobacteria</taxon>
        <taxon>Hyphomicrobiales</taxon>
        <taxon>Devosiaceae</taxon>
        <taxon>Arsenicitalea</taxon>
    </lineage>
</organism>
<gene>
    <name evidence="2" type="ORF">EMQ25_00165</name>
</gene>
<dbReference type="EMBL" id="RZNJ01000001">
    <property type="protein sequence ID" value="RUT34414.1"/>
    <property type="molecule type" value="Genomic_DNA"/>
</dbReference>
<feature type="compositionally biased region" description="Low complexity" evidence="1">
    <location>
        <begin position="152"/>
        <end position="162"/>
    </location>
</feature>
<name>A0A433XK69_9HYPH</name>
<accession>A0A433XK69</accession>
<dbReference type="Proteomes" id="UP000281547">
    <property type="component" value="Unassembled WGS sequence"/>
</dbReference>
<evidence type="ECO:0000256" key="1">
    <source>
        <dbReference type="SAM" id="MobiDB-lite"/>
    </source>
</evidence>
<dbReference type="InterPro" id="IPR018648">
    <property type="entry name" value="DUF2076"/>
</dbReference>
<evidence type="ECO:0000313" key="2">
    <source>
        <dbReference type="EMBL" id="RUT34414.1"/>
    </source>
</evidence>
<evidence type="ECO:0000313" key="3">
    <source>
        <dbReference type="Proteomes" id="UP000281547"/>
    </source>
</evidence>
<protein>
    <submittedName>
        <fullName evidence="2">DUF2076 domain-containing protein</fullName>
    </submittedName>
</protein>
<reference evidence="2 3" key="1">
    <citation type="journal article" date="2016" name="Int. J. Syst. Evol. Microbiol.">
        <title>Arsenicitalea aurantiaca gen. nov., sp. nov., a new member of the family Hyphomicrobiaceae, isolated from high-arsenic sediment.</title>
        <authorList>
            <person name="Mu Y."/>
            <person name="Zhou L."/>
            <person name="Zeng X.C."/>
            <person name="Liu L."/>
            <person name="Pan Y."/>
            <person name="Chen X."/>
            <person name="Wang J."/>
            <person name="Li S."/>
            <person name="Li W.J."/>
            <person name="Wang Y."/>
        </authorList>
    </citation>
    <scope>NUCLEOTIDE SEQUENCE [LARGE SCALE GENOMIC DNA]</scope>
    <source>
        <strain evidence="2 3">42-50</strain>
    </source>
</reference>
<dbReference type="OrthoDB" id="122910at2"/>
<sequence>MLAPEDRKAIEGLFERLDTVERNGQPRDAEAEALIAQSVARQPGAPYYLAQTVLVQDYALRQAEERIAELEGQLAERREGGLFGGLFGGGRAEAPVRQQMRGDYDAGQGQAMRQGGASGGFLAGAGQTALGVAGGVLIGSAVASMLGMGAGSAEAAEAPAEAPAEDGDGGDYGDGGDFGGGDFGDLGF</sequence>
<proteinExistence type="predicted"/>
<dbReference type="Pfam" id="PF09849">
    <property type="entry name" value="DUF2076"/>
    <property type="match status" value="1"/>
</dbReference>
<comment type="caution">
    <text evidence="2">The sequence shown here is derived from an EMBL/GenBank/DDBJ whole genome shotgun (WGS) entry which is preliminary data.</text>
</comment>
<dbReference type="AlphaFoldDB" id="A0A433XK69"/>
<feature type="compositionally biased region" description="Gly residues" evidence="1">
    <location>
        <begin position="172"/>
        <end position="188"/>
    </location>
</feature>